<comment type="function">
    <text evidence="15">5'-&gt;3' double-stranded DNA exonuclease which may also possess a cryptic 3'-&gt;5' double-stranded DNA exonuclease activity. Functions in DNA mismatch repair.</text>
</comment>
<evidence type="ECO:0000256" key="10">
    <source>
        <dbReference type="ARBA" id="ARBA00022842"/>
    </source>
</evidence>
<dbReference type="InterPro" id="IPR044752">
    <property type="entry name" value="PIN-like_EXO1"/>
</dbReference>
<dbReference type="GO" id="GO:0003677">
    <property type="term" value="F:DNA binding"/>
    <property type="evidence" value="ECO:0007669"/>
    <property type="project" value="UniProtKB-UniRule"/>
</dbReference>
<dbReference type="AlphaFoldDB" id="A0AAJ7WHX6"/>
<dbReference type="FunFam" id="1.10.150.20:FF:000011">
    <property type="entry name" value="exonuclease 1"/>
    <property type="match status" value="1"/>
</dbReference>
<dbReference type="InterPro" id="IPR036279">
    <property type="entry name" value="5-3_exonuclease_C_sf"/>
</dbReference>
<evidence type="ECO:0000256" key="5">
    <source>
        <dbReference type="ARBA" id="ARBA00022723"/>
    </source>
</evidence>
<feature type="domain" description="XPG-I" evidence="16">
    <location>
        <begin position="138"/>
        <end position="206"/>
    </location>
</feature>
<name>A0AAJ7WHX6_9ACAR</name>
<keyword evidence="8 15" id="KW-0378">Hydrolase</keyword>
<gene>
    <name evidence="19" type="primary">LOC100898845</name>
</gene>
<evidence type="ECO:0000256" key="6">
    <source>
        <dbReference type="ARBA" id="ARBA00022763"/>
    </source>
</evidence>
<evidence type="ECO:0000256" key="4">
    <source>
        <dbReference type="ARBA" id="ARBA00022722"/>
    </source>
</evidence>
<accession>A0AAJ7WHX6</accession>
<evidence type="ECO:0000256" key="15">
    <source>
        <dbReference type="RuleBase" id="RU910737"/>
    </source>
</evidence>
<dbReference type="SMART" id="SM00485">
    <property type="entry name" value="XPGN"/>
    <property type="match status" value="1"/>
</dbReference>
<dbReference type="CDD" id="cd09908">
    <property type="entry name" value="H3TH_EXO1"/>
    <property type="match status" value="1"/>
</dbReference>
<evidence type="ECO:0000256" key="1">
    <source>
        <dbReference type="ARBA" id="ARBA00004123"/>
    </source>
</evidence>
<evidence type="ECO:0000313" key="19">
    <source>
        <dbReference type="RefSeq" id="XP_028967487.1"/>
    </source>
</evidence>
<comment type="similarity">
    <text evidence="2 15">Belongs to the XPG/RAD2 endonuclease family. EXO1 subfamily.</text>
</comment>
<dbReference type="GO" id="GO:0046872">
    <property type="term" value="F:metal ion binding"/>
    <property type="evidence" value="ECO:0007669"/>
    <property type="project" value="UniProtKB-UniRule"/>
</dbReference>
<dbReference type="RefSeq" id="XP_028967487.1">
    <property type="nucleotide sequence ID" value="XM_029111654.1"/>
</dbReference>
<evidence type="ECO:0000256" key="11">
    <source>
        <dbReference type="ARBA" id="ARBA00022881"/>
    </source>
</evidence>
<evidence type="ECO:0000256" key="14">
    <source>
        <dbReference type="ARBA" id="ARBA00023242"/>
    </source>
</evidence>
<comment type="subcellular location">
    <subcellularLocation>
        <location evidence="1 15">Nucleus</location>
    </subcellularLocation>
</comment>
<evidence type="ECO:0000256" key="8">
    <source>
        <dbReference type="ARBA" id="ARBA00022801"/>
    </source>
</evidence>
<dbReference type="PANTHER" id="PTHR11081:SF8">
    <property type="entry name" value="EXONUCLEASE 1"/>
    <property type="match status" value="1"/>
</dbReference>
<dbReference type="Pfam" id="PF00752">
    <property type="entry name" value="XPG_N"/>
    <property type="match status" value="1"/>
</dbReference>
<dbReference type="EC" id="3.1.-.-" evidence="15"/>
<sequence length="516" mass="57435">MGVSGLLPLLKGASKPAHIADFKGSVAAVDGYCWLHRGAFSCAEKLVMGEKTDLHIKFCMKMINALQANGVRPVVVFDGKSLPSKADTNKKRAESKKENLTKAKMLFAEGKTLEAKQLMKRCVNITPELAHQLICELRKHRIDYVVAPYEADAQLTFLNLNGYVDLIVSEDSDLLLFGCERVLYKMDVNGYGTLVEKSKIPQCLGSGGTTHFTHDKFRWACILSGCDYLENLPGIGLKKTLKFLKPTSNTDPYSLLRKMPNYLKMPSVTVTDDYIDRFVKADNTFLYQLVFCPETKKLRPLNPYPEGIGGEDMPYAGTYYEESLVIDIALSNIHIKTHRPLGERFFPPDNIIVHRKRAAEAVKPASSVSAFSFTKRANTKISIETHDDIDVEAKEREIASEVIQLYATSGSAAGEDIPKESEPVKCERRSLLDDLEKQEGCTTSSPNIFKRKVTPTALETKKAQPTAKIDRIVSRFFVSNVGPRTQVVAVKRKAATQEKAGAAKKQVTLRDLFQTT</sequence>
<dbReference type="PRINTS" id="PR00853">
    <property type="entry name" value="XPGRADSUPER"/>
</dbReference>
<dbReference type="GO" id="GO:0035312">
    <property type="term" value="F:5'-3' DNA exonuclease activity"/>
    <property type="evidence" value="ECO:0007669"/>
    <property type="project" value="UniProtKB-UniRule"/>
</dbReference>
<comment type="cofactor">
    <cofactor evidence="15">
        <name>Mg(2+)</name>
        <dbReference type="ChEBI" id="CHEBI:18420"/>
    </cofactor>
    <text evidence="15">Binds 2 magnesium ions per subunit. They probably participate in the reaction catalyzed by the enzyme. May bind an additional third magnesium ion after substrate binding.</text>
</comment>
<reference evidence="19" key="1">
    <citation type="submission" date="2025-08" db="UniProtKB">
        <authorList>
            <consortium name="RefSeq"/>
        </authorList>
    </citation>
    <scope>IDENTIFICATION</scope>
</reference>
<proteinExistence type="inferred from homology"/>
<keyword evidence="11 15" id="KW-0267">Excision nuclease</keyword>
<dbReference type="SUPFAM" id="SSF88723">
    <property type="entry name" value="PIN domain-like"/>
    <property type="match status" value="1"/>
</dbReference>
<keyword evidence="6 15" id="KW-0227">DNA damage</keyword>
<keyword evidence="9 15" id="KW-0269">Exonuclease</keyword>
<dbReference type="InterPro" id="IPR006084">
    <property type="entry name" value="XPG/Rad2"/>
</dbReference>
<evidence type="ECO:0000256" key="3">
    <source>
        <dbReference type="ARBA" id="ARBA00020324"/>
    </source>
</evidence>
<evidence type="ECO:0000313" key="18">
    <source>
        <dbReference type="Proteomes" id="UP000694867"/>
    </source>
</evidence>
<dbReference type="SMART" id="SM00279">
    <property type="entry name" value="HhH2"/>
    <property type="match status" value="1"/>
</dbReference>
<dbReference type="InterPro" id="IPR029060">
    <property type="entry name" value="PIN-like_dom_sf"/>
</dbReference>
<dbReference type="Gene3D" id="3.40.50.1010">
    <property type="entry name" value="5'-nuclease"/>
    <property type="match status" value="1"/>
</dbReference>
<keyword evidence="4 15" id="KW-0540">Nuclease</keyword>
<dbReference type="Proteomes" id="UP000694867">
    <property type="component" value="Unplaced"/>
</dbReference>
<keyword evidence="10 15" id="KW-0460">Magnesium</keyword>
<dbReference type="KEGG" id="goe:100898845"/>
<dbReference type="InterPro" id="IPR006085">
    <property type="entry name" value="XPG_DNA_repair_N"/>
</dbReference>
<dbReference type="GO" id="GO:0006298">
    <property type="term" value="P:mismatch repair"/>
    <property type="evidence" value="ECO:0007669"/>
    <property type="project" value="TreeGrafter"/>
</dbReference>
<evidence type="ECO:0000256" key="9">
    <source>
        <dbReference type="ARBA" id="ARBA00022839"/>
    </source>
</evidence>
<dbReference type="FunFam" id="3.40.50.1010:FF:000002">
    <property type="entry name" value="Exonuclease 1, putative"/>
    <property type="match status" value="1"/>
</dbReference>
<dbReference type="InterPro" id="IPR037315">
    <property type="entry name" value="EXO1_H3TH"/>
</dbReference>
<dbReference type="Gene3D" id="1.10.150.20">
    <property type="entry name" value="5' to 3' exonuclease, C-terminal subdomain"/>
    <property type="match status" value="1"/>
</dbReference>
<keyword evidence="18" id="KW-1185">Reference proteome</keyword>
<evidence type="ECO:0000256" key="13">
    <source>
        <dbReference type="ARBA" id="ARBA00023204"/>
    </source>
</evidence>
<protein>
    <recommendedName>
        <fullName evidence="3 15">Exonuclease 1</fullName>
        <ecNumber evidence="15">3.1.-.-</ecNumber>
    </recommendedName>
</protein>
<dbReference type="CTD" id="35119"/>
<dbReference type="GO" id="GO:0005634">
    <property type="term" value="C:nucleus"/>
    <property type="evidence" value="ECO:0007669"/>
    <property type="project" value="UniProtKB-SubCell"/>
</dbReference>
<dbReference type="SMART" id="SM00484">
    <property type="entry name" value="XPGI"/>
    <property type="match status" value="1"/>
</dbReference>
<dbReference type="InterPro" id="IPR008918">
    <property type="entry name" value="HhH2"/>
</dbReference>
<dbReference type="InterPro" id="IPR006086">
    <property type="entry name" value="XPG-I_dom"/>
</dbReference>
<feature type="domain" description="XPG N-terminal" evidence="17">
    <location>
        <begin position="1"/>
        <end position="99"/>
    </location>
</feature>
<dbReference type="SUPFAM" id="SSF47807">
    <property type="entry name" value="5' to 3' exonuclease, C-terminal subdomain"/>
    <property type="match status" value="1"/>
</dbReference>
<keyword evidence="7 15" id="KW-0228">DNA excision</keyword>
<keyword evidence="13 15" id="KW-0234">DNA repair</keyword>
<organism evidence="18 19">
    <name type="scientific">Galendromus occidentalis</name>
    <name type="common">western predatory mite</name>
    <dbReference type="NCBI Taxonomy" id="34638"/>
    <lineage>
        <taxon>Eukaryota</taxon>
        <taxon>Metazoa</taxon>
        <taxon>Ecdysozoa</taxon>
        <taxon>Arthropoda</taxon>
        <taxon>Chelicerata</taxon>
        <taxon>Arachnida</taxon>
        <taxon>Acari</taxon>
        <taxon>Parasitiformes</taxon>
        <taxon>Mesostigmata</taxon>
        <taxon>Gamasina</taxon>
        <taxon>Phytoseioidea</taxon>
        <taxon>Phytoseiidae</taxon>
        <taxon>Typhlodrominae</taxon>
        <taxon>Galendromus</taxon>
    </lineage>
</organism>
<dbReference type="GO" id="GO:0017108">
    <property type="term" value="F:5'-flap endonuclease activity"/>
    <property type="evidence" value="ECO:0007669"/>
    <property type="project" value="TreeGrafter"/>
</dbReference>
<evidence type="ECO:0000256" key="7">
    <source>
        <dbReference type="ARBA" id="ARBA00022769"/>
    </source>
</evidence>
<keyword evidence="5 15" id="KW-0479">Metal-binding</keyword>
<keyword evidence="12 15" id="KW-0238">DNA-binding</keyword>
<keyword evidence="14 15" id="KW-0539">Nucleus</keyword>
<evidence type="ECO:0000259" key="16">
    <source>
        <dbReference type="SMART" id="SM00484"/>
    </source>
</evidence>
<evidence type="ECO:0000256" key="12">
    <source>
        <dbReference type="ARBA" id="ARBA00023125"/>
    </source>
</evidence>
<dbReference type="GO" id="GO:0006310">
    <property type="term" value="P:DNA recombination"/>
    <property type="evidence" value="ECO:0007669"/>
    <property type="project" value="TreeGrafter"/>
</dbReference>
<evidence type="ECO:0000256" key="2">
    <source>
        <dbReference type="ARBA" id="ARBA00010563"/>
    </source>
</evidence>
<dbReference type="CDD" id="cd09857">
    <property type="entry name" value="PIN_EXO1"/>
    <property type="match status" value="1"/>
</dbReference>
<dbReference type="PANTHER" id="PTHR11081">
    <property type="entry name" value="FLAP ENDONUCLEASE FAMILY MEMBER"/>
    <property type="match status" value="1"/>
</dbReference>
<evidence type="ECO:0000259" key="17">
    <source>
        <dbReference type="SMART" id="SM00485"/>
    </source>
</evidence>
<dbReference type="Pfam" id="PF00867">
    <property type="entry name" value="XPG_I"/>
    <property type="match status" value="1"/>
</dbReference>
<dbReference type="GeneID" id="100898845"/>